<evidence type="ECO:0000256" key="1">
    <source>
        <dbReference type="ARBA" id="ARBA00022801"/>
    </source>
</evidence>
<dbReference type="EMBL" id="MHJG01000024">
    <property type="protein sequence ID" value="OGY63297.1"/>
    <property type="molecule type" value="Genomic_DNA"/>
</dbReference>
<dbReference type="CDD" id="cd18873">
    <property type="entry name" value="NUDIX_NadM_like"/>
    <property type="match status" value="1"/>
</dbReference>
<dbReference type="GO" id="GO:0016787">
    <property type="term" value="F:hydrolase activity"/>
    <property type="evidence" value="ECO:0007669"/>
    <property type="project" value="UniProtKB-KW"/>
</dbReference>
<dbReference type="InterPro" id="IPR020084">
    <property type="entry name" value="NUDIX_hydrolase_CS"/>
</dbReference>
<dbReference type="SUPFAM" id="SSF55811">
    <property type="entry name" value="Nudix"/>
    <property type="match status" value="1"/>
</dbReference>
<keyword evidence="1" id="KW-0378">Hydrolase</keyword>
<name>A0A1G1ZHI6_9BACT</name>
<reference evidence="3 4" key="1">
    <citation type="journal article" date="2016" name="Nat. Commun.">
        <title>Thousands of microbial genomes shed light on interconnected biogeochemical processes in an aquifer system.</title>
        <authorList>
            <person name="Anantharaman K."/>
            <person name="Brown C.T."/>
            <person name="Hug L.A."/>
            <person name="Sharon I."/>
            <person name="Castelle C.J."/>
            <person name="Probst A.J."/>
            <person name="Thomas B.C."/>
            <person name="Singh A."/>
            <person name="Wilkins M.J."/>
            <person name="Karaoz U."/>
            <person name="Brodie E.L."/>
            <person name="Williams K.H."/>
            <person name="Hubbard S.S."/>
            <person name="Banfield J.F."/>
        </authorList>
    </citation>
    <scope>NUCLEOTIDE SEQUENCE [LARGE SCALE GENOMIC DNA]</scope>
</reference>
<dbReference type="InterPro" id="IPR054105">
    <property type="entry name" value="WHD_NrtR"/>
</dbReference>
<dbReference type="PANTHER" id="PTHR43736:SF4">
    <property type="entry name" value="SLR1690 PROTEIN"/>
    <property type="match status" value="1"/>
</dbReference>
<evidence type="ECO:0000313" key="4">
    <source>
        <dbReference type="Proteomes" id="UP000177960"/>
    </source>
</evidence>
<dbReference type="InterPro" id="IPR015797">
    <property type="entry name" value="NUDIX_hydrolase-like_dom_sf"/>
</dbReference>
<gene>
    <name evidence="3" type="ORF">A3B92_03485</name>
</gene>
<dbReference type="Pfam" id="PF00293">
    <property type="entry name" value="NUDIX"/>
    <property type="match status" value="1"/>
</dbReference>
<proteinExistence type="predicted"/>
<dbReference type="PROSITE" id="PS00893">
    <property type="entry name" value="NUDIX_BOX"/>
    <property type="match status" value="1"/>
</dbReference>
<dbReference type="STRING" id="1798404.A3B92_03485"/>
<dbReference type="InterPro" id="IPR036390">
    <property type="entry name" value="WH_DNA-bd_sf"/>
</dbReference>
<evidence type="ECO:0000259" key="2">
    <source>
        <dbReference type="PROSITE" id="PS51462"/>
    </source>
</evidence>
<dbReference type="InterPro" id="IPR000086">
    <property type="entry name" value="NUDIX_hydrolase_dom"/>
</dbReference>
<dbReference type="InterPro" id="IPR036388">
    <property type="entry name" value="WH-like_DNA-bd_sf"/>
</dbReference>
<protein>
    <recommendedName>
        <fullName evidence="2">Nudix hydrolase domain-containing protein</fullName>
    </recommendedName>
</protein>
<dbReference type="PROSITE" id="PS51462">
    <property type="entry name" value="NUDIX"/>
    <property type="match status" value="1"/>
</dbReference>
<accession>A0A1G1ZHI6</accession>
<dbReference type="Gene3D" id="1.10.10.10">
    <property type="entry name" value="Winged helix-like DNA-binding domain superfamily/Winged helix DNA-binding domain"/>
    <property type="match status" value="1"/>
</dbReference>
<dbReference type="PANTHER" id="PTHR43736">
    <property type="entry name" value="ADP-RIBOSE PYROPHOSPHATASE"/>
    <property type="match status" value="1"/>
</dbReference>
<comment type="caution">
    <text evidence="3">The sequence shown here is derived from an EMBL/GenBank/DDBJ whole genome shotgun (WGS) entry which is preliminary data.</text>
</comment>
<dbReference type="Proteomes" id="UP000177960">
    <property type="component" value="Unassembled WGS sequence"/>
</dbReference>
<sequence>MIRFESPKVTADVVLFSIYNDNLQMLLVKRKNPPFRGQWALPGGFLERKESLLAAARRELFEETGVRHLYLEQLYTFGDPGRDPRGRVVTVAYFALVPSPLSVSAGSDAREAKWWPAGGLPKLAFDHKRIIECALTRLRAKLEYTNVAWSLLPKKFALTDLQKVYELVSGKELDKRNFRKKILSLGLLRPLKERRTGAHQRPARLYAFKTKKKVELKRFFK</sequence>
<dbReference type="Pfam" id="PF21906">
    <property type="entry name" value="WHD_NrtR"/>
    <property type="match status" value="1"/>
</dbReference>
<feature type="domain" description="Nudix hydrolase" evidence="2">
    <location>
        <begin position="6"/>
        <end position="139"/>
    </location>
</feature>
<dbReference type="SUPFAM" id="SSF46785">
    <property type="entry name" value="Winged helix' DNA-binding domain"/>
    <property type="match status" value="1"/>
</dbReference>
<organism evidence="3 4">
    <name type="scientific">Candidatus Harrisonbacteria bacterium RIFCSPHIGHO2_02_FULL_42_16</name>
    <dbReference type="NCBI Taxonomy" id="1798404"/>
    <lineage>
        <taxon>Bacteria</taxon>
        <taxon>Candidatus Harrisoniibacteriota</taxon>
    </lineage>
</organism>
<evidence type="ECO:0000313" key="3">
    <source>
        <dbReference type="EMBL" id="OGY63297.1"/>
    </source>
</evidence>
<dbReference type="Gene3D" id="3.90.79.10">
    <property type="entry name" value="Nucleoside Triphosphate Pyrophosphohydrolase"/>
    <property type="match status" value="1"/>
</dbReference>
<dbReference type="AlphaFoldDB" id="A0A1G1ZHI6"/>